<protein>
    <submittedName>
        <fullName evidence="1">Uncharacterized protein</fullName>
    </submittedName>
</protein>
<accession>A0A9D4TFE2</accession>
<dbReference type="OrthoDB" id="510208at2759"/>
<name>A0A9D4TFE2_CHLVU</name>
<evidence type="ECO:0000313" key="2">
    <source>
        <dbReference type="Proteomes" id="UP001055712"/>
    </source>
</evidence>
<dbReference type="SUPFAM" id="SSF110296">
    <property type="entry name" value="Oligoxyloglucan reducing end-specific cellobiohydrolase"/>
    <property type="match status" value="1"/>
</dbReference>
<comment type="caution">
    <text evidence="1">The sequence shown here is derived from an EMBL/GenBank/DDBJ whole genome shotgun (WGS) entry which is preliminary data.</text>
</comment>
<sequence>MLLVGSWAGVYRVVDQHAPKLAALPGQVITHLSATASGMAAAAVPTMGPVHKMYASEASAAQQASGLHLLRPSDAPEGPAYSAHHVWSGDARSCHIWDVAAASGGAPTVGLAVGTEPADVFCSLDGGSSWSGGTNSFAAAASRPTWSFPAPPHEPHVLSIEALPAADGQQPQLVVGVEVGGVLVSSDAAAAGTSGSGGGTWEERNEALYVDIHSCRIDPHDPSHWLAVTGRGLYATHDAGKSWRRQCPEVWQGRYTVGLAFGQRKGEVLIAAGDKPPAIGVHLYRSTDGGDSWAEITDTVFSTPECAEAKGSRTPVPFFHGSQALVGTDGGHLLASDDPDRQQWRLMCRLPHPVTCMVALGQSCSSVMH</sequence>
<reference evidence="1" key="2">
    <citation type="submission" date="2020-11" db="EMBL/GenBank/DDBJ databases">
        <authorList>
            <person name="Cecchin M."/>
            <person name="Marcolungo L."/>
            <person name="Rossato M."/>
            <person name="Girolomoni L."/>
            <person name="Cosentino E."/>
            <person name="Cuine S."/>
            <person name="Li-Beisson Y."/>
            <person name="Delledonne M."/>
            <person name="Ballottari M."/>
        </authorList>
    </citation>
    <scope>NUCLEOTIDE SEQUENCE</scope>
    <source>
        <strain evidence="1">211/11P</strain>
        <tissue evidence="1">Whole cell</tissue>
    </source>
</reference>
<dbReference type="Gene3D" id="2.130.10.10">
    <property type="entry name" value="YVTN repeat-like/Quinoprotein amine dehydrogenase"/>
    <property type="match status" value="1"/>
</dbReference>
<proteinExistence type="predicted"/>
<dbReference type="AlphaFoldDB" id="A0A9D4TFE2"/>
<dbReference type="Proteomes" id="UP001055712">
    <property type="component" value="Unassembled WGS sequence"/>
</dbReference>
<keyword evidence="2" id="KW-1185">Reference proteome</keyword>
<organism evidence="1 2">
    <name type="scientific">Chlorella vulgaris</name>
    <name type="common">Green alga</name>
    <dbReference type="NCBI Taxonomy" id="3077"/>
    <lineage>
        <taxon>Eukaryota</taxon>
        <taxon>Viridiplantae</taxon>
        <taxon>Chlorophyta</taxon>
        <taxon>core chlorophytes</taxon>
        <taxon>Trebouxiophyceae</taxon>
        <taxon>Chlorellales</taxon>
        <taxon>Chlorellaceae</taxon>
        <taxon>Chlorella clade</taxon>
        <taxon>Chlorella</taxon>
    </lineage>
</organism>
<dbReference type="EMBL" id="SIDB01000013">
    <property type="protein sequence ID" value="KAI3424230.1"/>
    <property type="molecule type" value="Genomic_DNA"/>
</dbReference>
<evidence type="ECO:0000313" key="1">
    <source>
        <dbReference type="EMBL" id="KAI3424230.1"/>
    </source>
</evidence>
<reference evidence="1" key="1">
    <citation type="journal article" date="2019" name="Plant J.">
        <title>Chlorella vulgaris genome assembly and annotation reveals the molecular basis for metabolic acclimation to high light conditions.</title>
        <authorList>
            <person name="Cecchin M."/>
            <person name="Marcolungo L."/>
            <person name="Rossato M."/>
            <person name="Girolomoni L."/>
            <person name="Cosentino E."/>
            <person name="Cuine S."/>
            <person name="Li-Beisson Y."/>
            <person name="Delledonne M."/>
            <person name="Ballottari M."/>
        </authorList>
    </citation>
    <scope>NUCLEOTIDE SEQUENCE</scope>
    <source>
        <strain evidence="1">211/11P</strain>
    </source>
</reference>
<gene>
    <name evidence="1" type="ORF">D9Q98_009586</name>
</gene>
<dbReference type="InterPro" id="IPR015943">
    <property type="entry name" value="WD40/YVTN_repeat-like_dom_sf"/>
</dbReference>